<protein>
    <recommendedName>
        <fullName evidence="3">Helix-turn-helix domain-containing protein</fullName>
    </recommendedName>
</protein>
<name>A0A2S3VX43_9PROT</name>
<proteinExistence type="predicted"/>
<keyword evidence="2" id="KW-1185">Reference proteome</keyword>
<dbReference type="OrthoDB" id="7365539at2"/>
<comment type="caution">
    <text evidence="1">The sequence shown here is derived from an EMBL/GenBank/DDBJ whole genome shotgun (WGS) entry which is preliminary data.</text>
</comment>
<organism evidence="1 2">
    <name type="scientific">Novacetimonas maltaceti</name>
    <dbReference type="NCBI Taxonomy" id="1203393"/>
    <lineage>
        <taxon>Bacteria</taxon>
        <taxon>Pseudomonadati</taxon>
        <taxon>Pseudomonadota</taxon>
        <taxon>Alphaproteobacteria</taxon>
        <taxon>Acetobacterales</taxon>
        <taxon>Acetobacteraceae</taxon>
        <taxon>Novacetimonas</taxon>
    </lineage>
</organism>
<evidence type="ECO:0000313" key="1">
    <source>
        <dbReference type="EMBL" id="POF61204.1"/>
    </source>
</evidence>
<dbReference type="RefSeq" id="WP_146044256.1">
    <property type="nucleotide sequence ID" value="NZ_NKUE01000046.1"/>
</dbReference>
<dbReference type="AlphaFoldDB" id="A0A2S3VX43"/>
<gene>
    <name evidence="1" type="ORF">KMAL_31800</name>
</gene>
<evidence type="ECO:0008006" key="3">
    <source>
        <dbReference type="Google" id="ProtNLM"/>
    </source>
</evidence>
<dbReference type="Proteomes" id="UP000237344">
    <property type="component" value="Unassembled WGS sequence"/>
</dbReference>
<dbReference type="EMBL" id="POTC01000104">
    <property type="protein sequence ID" value="POF61204.1"/>
    <property type="molecule type" value="Genomic_DNA"/>
</dbReference>
<sequence>MHISNERSELLYGADKIGKFLGLNPRQIRRRFKAGQLPGFHFGRLICASADDLREWLASAAHGGIDAQ</sequence>
<reference evidence="1 2" key="1">
    <citation type="submission" date="2018-01" db="EMBL/GenBank/DDBJ databases">
        <title>Draft Genome Sequence of Komagataeibacter maltaceti LMG 1529, a Vinegar Producing Acetic Acid Bacterium Isolated from Malt Vinegar Brewery Acetifiers.</title>
        <authorList>
            <person name="Zhang Q."/>
            <person name="Hollensteiner J."/>
            <person name="Poehlein A."/>
            <person name="Daniel R."/>
        </authorList>
    </citation>
    <scope>NUCLEOTIDE SEQUENCE [LARGE SCALE GENOMIC DNA]</scope>
    <source>
        <strain evidence="1 2">LMG 1529</strain>
    </source>
</reference>
<accession>A0A2S3VX43</accession>
<evidence type="ECO:0000313" key="2">
    <source>
        <dbReference type="Proteomes" id="UP000237344"/>
    </source>
</evidence>